<dbReference type="EMBL" id="RXIC02000026">
    <property type="protein sequence ID" value="KAB1204592.1"/>
    <property type="molecule type" value="Genomic_DNA"/>
</dbReference>
<comment type="caution">
    <text evidence="3">The sequence shown here is derived from an EMBL/GenBank/DDBJ whole genome shotgun (WGS) entry which is preliminary data.</text>
</comment>
<proteinExistence type="predicted"/>
<keyword evidence="4" id="KW-1185">Reference proteome</keyword>
<reference evidence="3 4" key="1">
    <citation type="journal article" date="2019" name="Plant Biotechnol. J.">
        <title>The red bayberry genome and genetic basis of sex determination.</title>
        <authorList>
            <person name="Jia H.M."/>
            <person name="Jia H.J."/>
            <person name="Cai Q.L."/>
            <person name="Wang Y."/>
            <person name="Zhao H.B."/>
            <person name="Yang W.F."/>
            <person name="Wang G.Y."/>
            <person name="Li Y.H."/>
            <person name="Zhan D.L."/>
            <person name="Shen Y.T."/>
            <person name="Niu Q.F."/>
            <person name="Chang L."/>
            <person name="Qiu J."/>
            <person name="Zhao L."/>
            <person name="Xie H.B."/>
            <person name="Fu W.Y."/>
            <person name="Jin J."/>
            <person name="Li X.W."/>
            <person name="Jiao Y."/>
            <person name="Zhou C.C."/>
            <person name="Tu T."/>
            <person name="Chai C.Y."/>
            <person name="Gao J.L."/>
            <person name="Fan L.J."/>
            <person name="van de Weg E."/>
            <person name="Wang J.Y."/>
            <person name="Gao Z.S."/>
        </authorList>
    </citation>
    <scope>NUCLEOTIDE SEQUENCE [LARGE SCALE GENOMIC DNA]</scope>
    <source>
        <tissue evidence="3">Leaves</tissue>
    </source>
</reference>
<evidence type="ECO:0000313" key="3">
    <source>
        <dbReference type="EMBL" id="KAB1204592.1"/>
    </source>
</evidence>
<feature type="transmembrane region" description="Helical" evidence="2">
    <location>
        <begin position="412"/>
        <end position="436"/>
    </location>
</feature>
<keyword evidence="2" id="KW-0472">Membrane</keyword>
<accession>A0A6A1UW43</accession>
<evidence type="ECO:0000256" key="1">
    <source>
        <dbReference type="SAM" id="MobiDB-lite"/>
    </source>
</evidence>
<dbReference type="PANTHER" id="PTHR31170:SF17">
    <property type="match status" value="1"/>
</dbReference>
<dbReference type="PANTHER" id="PTHR31170">
    <property type="entry name" value="BNAC04G53230D PROTEIN"/>
    <property type="match status" value="1"/>
</dbReference>
<gene>
    <name evidence="3" type="ORF">CJ030_MR8G020615</name>
</gene>
<organism evidence="3 4">
    <name type="scientific">Morella rubra</name>
    <name type="common">Chinese bayberry</name>
    <dbReference type="NCBI Taxonomy" id="262757"/>
    <lineage>
        <taxon>Eukaryota</taxon>
        <taxon>Viridiplantae</taxon>
        <taxon>Streptophyta</taxon>
        <taxon>Embryophyta</taxon>
        <taxon>Tracheophyta</taxon>
        <taxon>Spermatophyta</taxon>
        <taxon>Magnoliopsida</taxon>
        <taxon>eudicotyledons</taxon>
        <taxon>Gunneridae</taxon>
        <taxon>Pentapetalae</taxon>
        <taxon>rosids</taxon>
        <taxon>fabids</taxon>
        <taxon>Fagales</taxon>
        <taxon>Myricaceae</taxon>
        <taxon>Morella</taxon>
    </lineage>
</organism>
<name>A0A6A1UW43_9ROSI</name>
<sequence>MESVGAEQGQINRSNDASFDIENPHAPLINSMEKELESLSPLSPGCSIYRVRERLRDGNEKAYTPQVVSIGPFHHGKNNLKAMEEHKMRYLKDFIQRTKESMGLYINIVKEKEARLRACYAETIPFSSDEFVKIILVDAAFIIEVFLFSYFKELEEKNDRIFIKPWMKGDIWRDIILLENQIPFFILEDLFDPDKLMVQSPHGDRLSLVELSCNVFKQEMHLKETEDKLKKTCFSKVVHLVDLLRHLYLPSKEQNKRQLQISTTPTVTELHRAGIKFKVASSKNIFDIQFNEGILEIPKFVIRVKTELQIRNIIAFEQCHCTETYMNDYVVIMDRLANTAKDVDLLSKYGIVDKRGDNSEAATLINRLSRGAMYSHENFYFASLSDDLNSYCRASWHEWKANLKQNYFNTPWAVISFIAAVVLLLLTFTQTVSSVISIS</sequence>
<keyword evidence="2" id="KW-0812">Transmembrane</keyword>
<dbReference type="OrthoDB" id="672127at2759"/>
<dbReference type="InterPro" id="IPR004158">
    <property type="entry name" value="DUF247_pln"/>
</dbReference>
<dbReference type="Proteomes" id="UP000516437">
    <property type="component" value="Chromosome 8"/>
</dbReference>
<keyword evidence="2" id="KW-1133">Transmembrane helix</keyword>
<feature type="region of interest" description="Disordered" evidence="1">
    <location>
        <begin position="1"/>
        <end position="23"/>
    </location>
</feature>
<dbReference type="Pfam" id="PF03140">
    <property type="entry name" value="DUF247"/>
    <property type="match status" value="1"/>
</dbReference>
<evidence type="ECO:0000256" key="2">
    <source>
        <dbReference type="SAM" id="Phobius"/>
    </source>
</evidence>
<dbReference type="AlphaFoldDB" id="A0A6A1UW43"/>
<evidence type="ECO:0000313" key="4">
    <source>
        <dbReference type="Proteomes" id="UP000516437"/>
    </source>
</evidence>
<protein>
    <submittedName>
        <fullName evidence="3">Uncharacterized protein</fullName>
    </submittedName>
</protein>